<proteinExistence type="predicted"/>
<feature type="region of interest" description="Disordered" evidence="1">
    <location>
        <begin position="77"/>
        <end position="98"/>
    </location>
</feature>
<reference evidence="2" key="1">
    <citation type="submission" date="2022-08" db="EMBL/GenBank/DDBJ databases">
        <authorList>
            <person name="Gutierrez-Valencia J."/>
        </authorList>
    </citation>
    <scope>NUCLEOTIDE SEQUENCE</scope>
</reference>
<comment type="caution">
    <text evidence="2">The sequence shown here is derived from an EMBL/GenBank/DDBJ whole genome shotgun (WGS) entry which is preliminary data.</text>
</comment>
<organism evidence="2 3">
    <name type="scientific">Linum tenue</name>
    <dbReference type="NCBI Taxonomy" id="586396"/>
    <lineage>
        <taxon>Eukaryota</taxon>
        <taxon>Viridiplantae</taxon>
        <taxon>Streptophyta</taxon>
        <taxon>Embryophyta</taxon>
        <taxon>Tracheophyta</taxon>
        <taxon>Spermatophyta</taxon>
        <taxon>Magnoliopsida</taxon>
        <taxon>eudicotyledons</taxon>
        <taxon>Gunneridae</taxon>
        <taxon>Pentapetalae</taxon>
        <taxon>rosids</taxon>
        <taxon>fabids</taxon>
        <taxon>Malpighiales</taxon>
        <taxon>Linaceae</taxon>
        <taxon>Linum</taxon>
    </lineage>
</organism>
<evidence type="ECO:0000313" key="2">
    <source>
        <dbReference type="EMBL" id="CAI0553621.1"/>
    </source>
</evidence>
<name>A0AAV0R8T5_9ROSI</name>
<accession>A0AAV0R8T5</accession>
<dbReference type="Proteomes" id="UP001154282">
    <property type="component" value="Unassembled WGS sequence"/>
</dbReference>
<keyword evidence="3" id="KW-1185">Reference proteome</keyword>
<feature type="compositionally biased region" description="Basic and acidic residues" evidence="1">
    <location>
        <begin position="248"/>
        <end position="257"/>
    </location>
</feature>
<dbReference type="AlphaFoldDB" id="A0AAV0R8T5"/>
<sequence length="283" mass="30941">MCGVNKNQPPSLQSPITFFKIKKNIKKRISNLLDPAAQGHDDRETDSASFPIFSTSSGDSFFSGIFLLSFSGRRSNPSASETSSELHPAFRSESENRSAFTSSASSTAWLSSSTISPSKNPEPDTWTISSTSDSLHPPSLNTDPIRPTYSSTHRGAASDLGISKNRSGEEDESEEDEDAEFLRRRSTAASLQNSTHLGVLFARPVSRLRREKLDDDDEEEDPADFSLTDLCLVRRIGSDSDSNPAANRDSRSKKSDRSSPQQKIRVSSKKKIGFPASDGLQGM</sequence>
<feature type="region of interest" description="Disordered" evidence="1">
    <location>
        <begin position="236"/>
        <end position="283"/>
    </location>
</feature>
<feature type="region of interest" description="Disordered" evidence="1">
    <location>
        <begin position="111"/>
        <end position="180"/>
    </location>
</feature>
<dbReference type="EMBL" id="CAMGYJ010000010">
    <property type="protein sequence ID" value="CAI0553621.1"/>
    <property type="molecule type" value="Genomic_DNA"/>
</dbReference>
<evidence type="ECO:0000256" key="1">
    <source>
        <dbReference type="SAM" id="MobiDB-lite"/>
    </source>
</evidence>
<feature type="compositionally biased region" description="Acidic residues" evidence="1">
    <location>
        <begin position="169"/>
        <end position="179"/>
    </location>
</feature>
<protein>
    <submittedName>
        <fullName evidence="2">Uncharacterized protein</fullName>
    </submittedName>
</protein>
<gene>
    <name evidence="2" type="ORF">LITE_LOCUS46910</name>
</gene>
<evidence type="ECO:0000313" key="3">
    <source>
        <dbReference type="Proteomes" id="UP001154282"/>
    </source>
</evidence>
<feature type="compositionally biased region" description="Polar residues" evidence="1">
    <location>
        <begin position="126"/>
        <end position="153"/>
    </location>
</feature>